<reference evidence="2" key="1">
    <citation type="submission" date="2021-03" db="EMBL/GenBank/DDBJ databases">
        <authorList>
            <person name="Tagirdzhanova G."/>
        </authorList>
    </citation>
    <scope>NUCLEOTIDE SEQUENCE</scope>
</reference>
<dbReference type="OrthoDB" id="10372955at2759"/>
<keyword evidence="3" id="KW-1185">Reference proteome</keyword>
<dbReference type="AlphaFoldDB" id="A0A8H3PFD6"/>
<evidence type="ECO:0000256" key="1">
    <source>
        <dbReference type="SAM" id="MobiDB-lite"/>
    </source>
</evidence>
<protein>
    <submittedName>
        <fullName evidence="2">Uncharacterized protein</fullName>
    </submittedName>
</protein>
<feature type="compositionally biased region" description="Acidic residues" evidence="1">
    <location>
        <begin position="31"/>
        <end position="41"/>
    </location>
</feature>
<evidence type="ECO:0000313" key="3">
    <source>
        <dbReference type="Proteomes" id="UP000664203"/>
    </source>
</evidence>
<dbReference type="EMBL" id="CAJPDR010000539">
    <property type="protein sequence ID" value="CAF9939169.1"/>
    <property type="molecule type" value="Genomic_DNA"/>
</dbReference>
<organism evidence="2 3">
    <name type="scientific">Alectoria fallacina</name>
    <dbReference type="NCBI Taxonomy" id="1903189"/>
    <lineage>
        <taxon>Eukaryota</taxon>
        <taxon>Fungi</taxon>
        <taxon>Dikarya</taxon>
        <taxon>Ascomycota</taxon>
        <taxon>Pezizomycotina</taxon>
        <taxon>Lecanoromycetes</taxon>
        <taxon>OSLEUM clade</taxon>
        <taxon>Lecanoromycetidae</taxon>
        <taxon>Lecanorales</taxon>
        <taxon>Lecanorineae</taxon>
        <taxon>Parmeliaceae</taxon>
        <taxon>Alectoria</taxon>
    </lineage>
</organism>
<feature type="compositionally biased region" description="Basic and acidic residues" evidence="1">
    <location>
        <begin position="7"/>
        <end position="30"/>
    </location>
</feature>
<proteinExistence type="predicted"/>
<feature type="region of interest" description="Disordered" evidence="1">
    <location>
        <begin position="1"/>
        <end position="48"/>
    </location>
</feature>
<accession>A0A8H3PFD6</accession>
<dbReference type="Proteomes" id="UP000664203">
    <property type="component" value="Unassembled WGS sequence"/>
</dbReference>
<sequence length="298" mass="34711">MGRHKKKDEGKQTEAEMEKNEETNKGKEIERNEEEDEEKEMEDEKEKSPMKYVVWREIERMKEKDAERQMKKLAGFQHGTSAMLGYPEHWYDDDCNIPCPARDCNMLFHRRNIHQLGLHWENAVNPESRPPMTALTHAEHGILYHMLVQMTCPYCQFATVYGPRQVFDHEARQHGSSNTSRLNGVITLARQGGHYELAHPAIFKRMVLKIWENGHLRRSVLRRAHNGHLVMDPKQEDLESALSPPDLHPGVPGAPVCTAVRHQDFLMHLYPTHAYSGLDPFWKATWEDVRLRYNSGEI</sequence>
<gene>
    <name evidence="2" type="ORF">ALECFALPRED_008000</name>
</gene>
<name>A0A8H3PFD6_9LECA</name>
<comment type="caution">
    <text evidence="2">The sequence shown here is derived from an EMBL/GenBank/DDBJ whole genome shotgun (WGS) entry which is preliminary data.</text>
</comment>
<evidence type="ECO:0000313" key="2">
    <source>
        <dbReference type="EMBL" id="CAF9939169.1"/>
    </source>
</evidence>